<sequence length="215" mass="24548">MSDIILTLEDNITVRRLREGDAEALTRHANNRKIWQNMTNRFPHPYKVEDSLWWIKHCNDKAQWLSTISPSDSGRSETKGAFEARRAESVLPTDYAICHLDKPIGCCGIELDVRATTSVSIGYWLGEEFWGRGIATQVATEFSKWIFDTFDWIVRVEGDAYSWNGGSQKVLRKSGFEYEGVQRMKAFKDGKYGDVVLFGKVRPGFKPVLMKTSDP</sequence>
<evidence type="ECO:0000259" key="1">
    <source>
        <dbReference type="PROSITE" id="PS51186"/>
    </source>
</evidence>
<evidence type="ECO:0000313" key="3">
    <source>
        <dbReference type="Proteomes" id="UP001345013"/>
    </source>
</evidence>
<accession>A0ABR0K6T2</accession>
<dbReference type="Gene3D" id="3.40.630.30">
    <property type="match status" value="1"/>
</dbReference>
<name>A0ABR0K6T2_9EURO</name>
<dbReference type="PANTHER" id="PTHR43328">
    <property type="entry name" value="ACETYLTRANSFERASE-RELATED"/>
    <property type="match status" value="1"/>
</dbReference>
<gene>
    <name evidence="2" type="ORF">LTR24_006140</name>
</gene>
<protein>
    <recommendedName>
        <fullName evidence="1">N-acetyltransferase domain-containing protein</fullName>
    </recommendedName>
</protein>
<comment type="caution">
    <text evidence="2">The sequence shown here is derived from an EMBL/GenBank/DDBJ whole genome shotgun (WGS) entry which is preliminary data.</text>
</comment>
<keyword evidence="3" id="KW-1185">Reference proteome</keyword>
<dbReference type="Pfam" id="PF13302">
    <property type="entry name" value="Acetyltransf_3"/>
    <property type="match status" value="1"/>
</dbReference>
<dbReference type="PANTHER" id="PTHR43328:SF1">
    <property type="entry name" value="N-ACETYLTRANSFERASE DOMAIN-CONTAINING PROTEIN"/>
    <property type="match status" value="1"/>
</dbReference>
<evidence type="ECO:0000313" key="2">
    <source>
        <dbReference type="EMBL" id="KAK5089498.1"/>
    </source>
</evidence>
<organism evidence="2 3">
    <name type="scientific">Lithohypha guttulata</name>
    <dbReference type="NCBI Taxonomy" id="1690604"/>
    <lineage>
        <taxon>Eukaryota</taxon>
        <taxon>Fungi</taxon>
        <taxon>Dikarya</taxon>
        <taxon>Ascomycota</taxon>
        <taxon>Pezizomycotina</taxon>
        <taxon>Eurotiomycetes</taxon>
        <taxon>Chaetothyriomycetidae</taxon>
        <taxon>Chaetothyriales</taxon>
        <taxon>Trichomeriaceae</taxon>
        <taxon>Lithohypha</taxon>
    </lineage>
</organism>
<dbReference type="PROSITE" id="PS51186">
    <property type="entry name" value="GNAT"/>
    <property type="match status" value="1"/>
</dbReference>
<dbReference type="Proteomes" id="UP001345013">
    <property type="component" value="Unassembled WGS sequence"/>
</dbReference>
<dbReference type="InterPro" id="IPR016181">
    <property type="entry name" value="Acyl_CoA_acyltransferase"/>
</dbReference>
<reference evidence="2 3" key="1">
    <citation type="submission" date="2023-08" db="EMBL/GenBank/DDBJ databases">
        <title>Black Yeasts Isolated from many extreme environments.</title>
        <authorList>
            <person name="Coleine C."/>
            <person name="Stajich J.E."/>
            <person name="Selbmann L."/>
        </authorList>
    </citation>
    <scope>NUCLEOTIDE SEQUENCE [LARGE SCALE GENOMIC DNA]</scope>
    <source>
        <strain evidence="2 3">CCFEE 5885</strain>
    </source>
</reference>
<dbReference type="EMBL" id="JAVRRG010000076">
    <property type="protein sequence ID" value="KAK5089498.1"/>
    <property type="molecule type" value="Genomic_DNA"/>
</dbReference>
<proteinExistence type="predicted"/>
<dbReference type="SUPFAM" id="SSF55729">
    <property type="entry name" value="Acyl-CoA N-acyltransferases (Nat)"/>
    <property type="match status" value="1"/>
</dbReference>
<dbReference type="InterPro" id="IPR000182">
    <property type="entry name" value="GNAT_dom"/>
</dbReference>
<feature type="domain" description="N-acetyltransferase" evidence="1">
    <location>
        <begin position="32"/>
        <end position="203"/>
    </location>
</feature>